<protein>
    <submittedName>
        <fullName evidence="2">Uncharacterized protein</fullName>
    </submittedName>
</protein>
<comment type="caution">
    <text evidence="2">The sequence shown here is derived from an EMBL/GenBank/DDBJ whole genome shotgun (WGS) entry which is preliminary data.</text>
</comment>
<evidence type="ECO:0000256" key="1">
    <source>
        <dbReference type="SAM" id="Phobius"/>
    </source>
</evidence>
<reference evidence="2 3" key="1">
    <citation type="journal article" date="2018" name="Front. Plant Sci.">
        <title>Red Clover (Trifolium pratense) and Zigzag Clover (T. medium) - A Picture of Genomic Similarities and Differences.</title>
        <authorList>
            <person name="Dluhosova J."/>
            <person name="Istvanek J."/>
            <person name="Nedelnik J."/>
            <person name="Repkova J."/>
        </authorList>
    </citation>
    <scope>NUCLEOTIDE SEQUENCE [LARGE SCALE GENOMIC DNA]</scope>
    <source>
        <strain evidence="3">cv. 10/8</strain>
        <tissue evidence="2">Leaf</tissue>
    </source>
</reference>
<dbReference type="AlphaFoldDB" id="A0A392RTM6"/>
<proteinExistence type="predicted"/>
<dbReference type="EMBL" id="LXQA010267096">
    <property type="protein sequence ID" value="MCI39414.1"/>
    <property type="molecule type" value="Genomic_DNA"/>
</dbReference>
<evidence type="ECO:0000313" key="3">
    <source>
        <dbReference type="Proteomes" id="UP000265520"/>
    </source>
</evidence>
<feature type="transmembrane region" description="Helical" evidence="1">
    <location>
        <begin position="6"/>
        <end position="24"/>
    </location>
</feature>
<keyword evidence="1" id="KW-0472">Membrane</keyword>
<keyword evidence="1" id="KW-0812">Transmembrane</keyword>
<evidence type="ECO:0000313" key="2">
    <source>
        <dbReference type="EMBL" id="MCI39414.1"/>
    </source>
</evidence>
<keyword evidence="3" id="KW-1185">Reference proteome</keyword>
<accession>A0A392RTM6</accession>
<name>A0A392RTM6_9FABA</name>
<feature type="non-terminal residue" evidence="2">
    <location>
        <position position="1"/>
    </location>
</feature>
<sequence>DAADESLLFLFSYDCAAVLLFFYLKTVFTTKAVPEILGALLEL</sequence>
<organism evidence="2 3">
    <name type="scientific">Trifolium medium</name>
    <dbReference type="NCBI Taxonomy" id="97028"/>
    <lineage>
        <taxon>Eukaryota</taxon>
        <taxon>Viridiplantae</taxon>
        <taxon>Streptophyta</taxon>
        <taxon>Embryophyta</taxon>
        <taxon>Tracheophyta</taxon>
        <taxon>Spermatophyta</taxon>
        <taxon>Magnoliopsida</taxon>
        <taxon>eudicotyledons</taxon>
        <taxon>Gunneridae</taxon>
        <taxon>Pentapetalae</taxon>
        <taxon>rosids</taxon>
        <taxon>fabids</taxon>
        <taxon>Fabales</taxon>
        <taxon>Fabaceae</taxon>
        <taxon>Papilionoideae</taxon>
        <taxon>50 kb inversion clade</taxon>
        <taxon>NPAAA clade</taxon>
        <taxon>Hologalegina</taxon>
        <taxon>IRL clade</taxon>
        <taxon>Trifolieae</taxon>
        <taxon>Trifolium</taxon>
    </lineage>
</organism>
<keyword evidence="1" id="KW-1133">Transmembrane helix</keyword>
<dbReference type="Proteomes" id="UP000265520">
    <property type="component" value="Unassembled WGS sequence"/>
</dbReference>